<reference evidence="13 14" key="1">
    <citation type="journal article" date="2018" name="Nat. Ecol. Evol.">
        <title>Shark genomes provide insights into elasmobranch evolution and the origin of vertebrates.</title>
        <authorList>
            <person name="Hara Y"/>
            <person name="Yamaguchi K"/>
            <person name="Onimaru K"/>
            <person name="Kadota M"/>
            <person name="Koyanagi M"/>
            <person name="Keeley SD"/>
            <person name="Tatsumi K"/>
            <person name="Tanaka K"/>
            <person name="Motone F"/>
            <person name="Kageyama Y"/>
            <person name="Nozu R"/>
            <person name="Adachi N"/>
            <person name="Nishimura O"/>
            <person name="Nakagawa R"/>
            <person name="Tanegashima C"/>
            <person name="Kiyatake I"/>
            <person name="Matsumoto R"/>
            <person name="Murakumo K"/>
            <person name="Nishida K"/>
            <person name="Terakita A"/>
            <person name="Kuratani S"/>
            <person name="Sato K"/>
            <person name="Hyodo S Kuraku.S."/>
        </authorList>
    </citation>
    <scope>NUCLEOTIDE SEQUENCE [LARGE SCALE GENOMIC DNA]</scope>
</reference>
<keyword evidence="11" id="KW-0812">Transmembrane</keyword>
<keyword evidence="5 10" id="KW-0862">Zinc</keyword>
<keyword evidence="3" id="KW-0479">Metal-binding</keyword>
<dbReference type="InterPro" id="IPR001915">
    <property type="entry name" value="Peptidase_M48"/>
</dbReference>
<dbReference type="EMBL" id="BEZZ01000028">
    <property type="protein sequence ID" value="GCC23381.1"/>
    <property type="molecule type" value="Genomic_DNA"/>
</dbReference>
<dbReference type="CDD" id="cd07331">
    <property type="entry name" value="M48C_Oma1_like"/>
    <property type="match status" value="1"/>
</dbReference>
<evidence type="ECO:0000256" key="6">
    <source>
        <dbReference type="ARBA" id="ARBA00023049"/>
    </source>
</evidence>
<evidence type="ECO:0000256" key="10">
    <source>
        <dbReference type="RuleBase" id="RU003983"/>
    </source>
</evidence>
<name>A0A401RYZ7_CHIPU</name>
<dbReference type="Pfam" id="PF01435">
    <property type="entry name" value="Peptidase_M48"/>
    <property type="match status" value="1"/>
</dbReference>
<dbReference type="STRING" id="137246.A0A401RYZ7"/>
<dbReference type="GO" id="GO:0034982">
    <property type="term" value="P:mitochondrial protein processing"/>
    <property type="evidence" value="ECO:0007669"/>
    <property type="project" value="TreeGrafter"/>
</dbReference>
<dbReference type="GO" id="GO:0004222">
    <property type="term" value="F:metalloendopeptidase activity"/>
    <property type="evidence" value="ECO:0007669"/>
    <property type="project" value="InterPro"/>
</dbReference>
<feature type="domain" description="Peptidase M48" evidence="12">
    <location>
        <begin position="117"/>
        <end position="290"/>
    </location>
</feature>
<evidence type="ECO:0000256" key="8">
    <source>
        <dbReference type="ARBA" id="ARBA00040360"/>
    </source>
</evidence>
<keyword evidence="11" id="KW-1133">Transmembrane helix</keyword>
<comment type="subunit">
    <text evidence="1">Homooligomer.</text>
</comment>
<comment type="cofactor">
    <cofactor evidence="10">
        <name>Zn(2+)</name>
        <dbReference type="ChEBI" id="CHEBI:29105"/>
    </cofactor>
    <text evidence="10">Binds 1 zinc ion per subunit.</text>
</comment>
<evidence type="ECO:0000256" key="1">
    <source>
        <dbReference type="ARBA" id="ARBA00011182"/>
    </source>
</evidence>
<accession>A0A401RYZ7</accession>
<comment type="caution">
    <text evidence="13">The sequence shown here is derived from an EMBL/GenBank/DDBJ whole genome shotgun (WGS) entry which is preliminary data.</text>
</comment>
<dbReference type="GO" id="GO:0046872">
    <property type="term" value="F:metal ion binding"/>
    <property type="evidence" value="ECO:0007669"/>
    <property type="project" value="UniProtKB-KW"/>
</dbReference>
<keyword evidence="2 10" id="KW-0645">Protease</keyword>
<keyword evidence="6 10" id="KW-0482">Metalloprotease</keyword>
<evidence type="ECO:0000313" key="13">
    <source>
        <dbReference type="EMBL" id="GCC23381.1"/>
    </source>
</evidence>
<evidence type="ECO:0000256" key="2">
    <source>
        <dbReference type="ARBA" id="ARBA00022670"/>
    </source>
</evidence>
<evidence type="ECO:0000256" key="7">
    <source>
        <dbReference type="ARBA" id="ARBA00038233"/>
    </source>
</evidence>
<evidence type="ECO:0000259" key="12">
    <source>
        <dbReference type="Pfam" id="PF01435"/>
    </source>
</evidence>
<dbReference type="Proteomes" id="UP000287033">
    <property type="component" value="Unassembled WGS sequence"/>
</dbReference>
<evidence type="ECO:0000256" key="5">
    <source>
        <dbReference type="ARBA" id="ARBA00022833"/>
    </source>
</evidence>
<proteinExistence type="inferred from homology"/>
<evidence type="ECO:0000256" key="9">
    <source>
        <dbReference type="ARBA" id="ARBA00042978"/>
    </source>
</evidence>
<keyword evidence="14" id="KW-1185">Reference proteome</keyword>
<evidence type="ECO:0000256" key="11">
    <source>
        <dbReference type="SAM" id="Phobius"/>
    </source>
</evidence>
<organism evidence="13 14">
    <name type="scientific">Chiloscyllium punctatum</name>
    <name type="common">Brownbanded bambooshark</name>
    <name type="synonym">Hemiscyllium punctatum</name>
    <dbReference type="NCBI Taxonomy" id="137246"/>
    <lineage>
        <taxon>Eukaryota</taxon>
        <taxon>Metazoa</taxon>
        <taxon>Chordata</taxon>
        <taxon>Craniata</taxon>
        <taxon>Vertebrata</taxon>
        <taxon>Chondrichthyes</taxon>
        <taxon>Elasmobranchii</taxon>
        <taxon>Galeomorphii</taxon>
        <taxon>Galeoidea</taxon>
        <taxon>Orectolobiformes</taxon>
        <taxon>Hemiscylliidae</taxon>
        <taxon>Chiloscyllium</taxon>
    </lineage>
</organism>
<gene>
    <name evidence="13" type="ORF">chiPu_0001776</name>
</gene>
<dbReference type="InterPro" id="IPR051156">
    <property type="entry name" value="Mito/Outer_Membr_Metalloprot"/>
</dbReference>
<dbReference type="AlphaFoldDB" id="A0A401RYZ7"/>
<dbReference type="PANTHER" id="PTHR22726:SF1">
    <property type="entry name" value="METALLOENDOPEPTIDASE OMA1, MITOCHONDRIAL"/>
    <property type="match status" value="1"/>
</dbReference>
<dbReference type="PANTHER" id="PTHR22726">
    <property type="entry name" value="METALLOENDOPEPTIDASE OMA1"/>
    <property type="match status" value="1"/>
</dbReference>
<dbReference type="OMA" id="RFNCYSE"/>
<dbReference type="GO" id="GO:0006515">
    <property type="term" value="P:protein quality control for misfolded or incompletely synthesized proteins"/>
    <property type="evidence" value="ECO:0007669"/>
    <property type="project" value="TreeGrafter"/>
</dbReference>
<evidence type="ECO:0000256" key="4">
    <source>
        <dbReference type="ARBA" id="ARBA00022801"/>
    </source>
</evidence>
<keyword evidence="11" id="KW-0472">Membrane</keyword>
<dbReference type="OrthoDB" id="7464992at2759"/>
<evidence type="ECO:0000313" key="14">
    <source>
        <dbReference type="Proteomes" id="UP000287033"/>
    </source>
</evidence>
<sequence>MLLGRSIRKWWQALPPDKQELLKDNVKRHKWRILFGICSLSCLIAVYFWTHLDKNPITGRTRLLMFSKRQFLQLAEFEYQSVLESYKDKILPANDPMYKTTQFIFSQLVEKNKDIPGVSETKWSINVVEDPEINAFVMPNGQVFVLTGLFKAVADTDQLACILGHEMAHCLLGHGAEHASIIQLLDFVSLVFLTLIWAVFPRDGLAALGQWIQNKLIEYMFDRPYSRKLEIEADEVGLRLAAKACIDVRASSVYWQQLELMKIVSGTFQIPEWFSTHPSNDHRVEHLEKLIPEAIKLREECSCPSLPSVDPRLIFKLSMQEILKLSRKKEEAICSDSEAKHLSQCFEPSPVMIERIPIVVPVQTLQSTQSTHK</sequence>
<protein>
    <recommendedName>
        <fullName evidence="8">Metalloendopeptidase OMA1, mitochondrial</fullName>
    </recommendedName>
    <alternativeName>
        <fullName evidence="9">Overlapping with the m-AAA protease 1 homolog</fullName>
    </alternativeName>
</protein>
<feature type="transmembrane region" description="Helical" evidence="11">
    <location>
        <begin position="31"/>
        <end position="50"/>
    </location>
</feature>
<dbReference type="Gene3D" id="3.30.2010.10">
    <property type="entry name" value="Metalloproteases ('zincins'), catalytic domain"/>
    <property type="match status" value="1"/>
</dbReference>
<dbReference type="GO" id="GO:0005743">
    <property type="term" value="C:mitochondrial inner membrane"/>
    <property type="evidence" value="ECO:0007669"/>
    <property type="project" value="TreeGrafter"/>
</dbReference>
<comment type="similarity">
    <text evidence="7 10">Belongs to the peptidase M48 family.</text>
</comment>
<keyword evidence="4 10" id="KW-0378">Hydrolase</keyword>
<evidence type="ECO:0000256" key="3">
    <source>
        <dbReference type="ARBA" id="ARBA00022723"/>
    </source>
</evidence>